<evidence type="ECO:0000313" key="1">
    <source>
        <dbReference type="EMBL" id="MEJ5944528.1"/>
    </source>
</evidence>
<reference evidence="1 2" key="1">
    <citation type="journal article" date="2017" name="Int. J. Syst. Evol. Microbiol.">
        <title>Pseudokineococcus basanitobsidens sp. nov., isolated from volcanic rock.</title>
        <authorList>
            <person name="Lee D.W."/>
            <person name="Park M.Y."/>
            <person name="Kim J.J."/>
            <person name="Kim B.S."/>
        </authorList>
    </citation>
    <scope>NUCLEOTIDE SEQUENCE [LARGE SCALE GENOMIC DNA]</scope>
    <source>
        <strain evidence="1 2">DSM 103726</strain>
    </source>
</reference>
<sequence length="184" mass="19577">MGERRRGARADQHGTQPLVTDVVLWSVQHPPVELVVGRWAVVALEGALDMVTAGGGAPELPRRPPRVPVDPLEPLDLAGPLTIRGAAPWLPRPALGPQHISANSHSACLDRTGHGASPPLPLPDLTVAAATCHDRYRRRRRASAVWSLEVTGPQARATITGPWLALAWLAHLAGWPEPGRAGQG</sequence>
<keyword evidence="2" id="KW-1185">Reference proteome</keyword>
<evidence type="ECO:0000313" key="2">
    <source>
        <dbReference type="Proteomes" id="UP001387100"/>
    </source>
</evidence>
<protein>
    <submittedName>
        <fullName evidence="1">Uncharacterized protein</fullName>
    </submittedName>
</protein>
<gene>
    <name evidence="1" type="ORF">WDZ17_04370</name>
</gene>
<name>A0ABU8RHL5_9ACTN</name>
<comment type="caution">
    <text evidence="1">The sequence shown here is derived from an EMBL/GenBank/DDBJ whole genome shotgun (WGS) entry which is preliminary data.</text>
</comment>
<accession>A0ABU8RHL5</accession>
<dbReference type="Proteomes" id="UP001387100">
    <property type="component" value="Unassembled WGS sequence"/>
</dbReference>
<organism evidence="1 2">
    <name type="scientific">Pseudokineococcus basanitobsidens</name>
    <dbReference type="NCBI Taxonomy" id="1926649"/>
    <lineage>
        <taxon>Bacteria</taxon>
        <taxon>Bacillati</taxon>
        <taxon>Actinomycetota</taxon>
        <taxon>Actinomycetes</taxon>
        <taxon>Kineosporiales</taxon>
        <taxon>Kineosporiaceae</taxon>
        <taxon>Pseudokineococcus</taxon>
    </lineage>
</organism>
<dbReference type="EMBL" id="JBBIAA010000003">
    <property type="protein sequence ID" value="MEJ5944528.1"/>
    <property type="molecule type" value="Genomic_DNA"/>
</dbReference>
<proteinExistence type="predicted"/>
<dbReference type="RefSeq" id="WP_339573914.1">
    <property type="nucleotide sequence ID" value="NZ_JBBIAA010000003.1"/>
</dbReference>